<organism evidence="4 5">
    <name type="scientific">Massilia arenae</name>
    <dbReference type="NCBI Taxonomy" id="2603288"/>
    <lineage>
        <taxon>Bacteria</taxon>
        <taxon>Pseudomonadati</taxon>
        <taxon>Pseudomonadota</taxon>
        <taxon>Betaproteobacteria</taxon>
        <taxon>Burkholderiales</taxon>
        <taxon>Oxalobacteraceae</taxon>
        <taxon>Telluria group</taxon>
        <taxon>Massilia</taxon>
    </lineage>
</organism>
<feature type="transmembrane region" description="Helical" evidence="2">
    <location>
        <begin position="49"/>
        <end position="71"/>
    </location>
</feature>
<dbReference type="EMBL" id="VPFD01000018">
    <property type="protein sequence ID" value="TXF98369.1"/>
    <property type="molecule type" value="Genomic_DNA"/>
</dbReference>
<keyword evidence="5" id="KW-1185">Reference proteome</keyword>
<dbReference type="Gene3D" id="1.20.1260.10">
    <property type="match status" value="1"/>
</dbReference>
<feature type="region of interest" description="Disordered" evidence="1">
    <location>
        <begin position="167"/>
        <end position="187"/>
    </location>
</feature>
<feature type="compositionally biased region" description="Basic and acidic residues" evidence="1">
    <location>
        <begin position="177"/>
        <end position="187"/>
    </location>
</feature>
<gene>
    <name evidence="4" type="ORF">FVD38_16990</name>
</gene>
<sequence length="187" mass="20926">MDKQGHDMHMGMGWGKFAAMIVTSVVIMFFLMYQLVYVFDHVFFAVNRLVASLVMGCVMTVVMLGFMWSMYKGTRTKITVVVAAAIAGIALLAANRGQVFIDDVKFMKSMIPHHSIAINNARKASISDPRVRKLADSIIASQVREIAEMKLLIQDIESKGKRGNTVLPARSTELTPDMERQIREDVQ</sequence>
<name>A0A5C7G3I3_9BURK</name>
<keyword evidence="2" id="KW-0812">Transmembrane</keyword>
<evidence type="ECO:0000259" key="3">
    <source>
        <dbReference type="Pfam" id="PF03713"/>
    </source>
</evidence>
<keyword evidence="2" id="KW-0472">Membrane</keyword>
<feature type="domain" description="DUF305" evidence="3">
    <location>
        <begin position="103"/>
        <end position="162"/>
    </location>
</feature>
<accession>A0A5C7G3I3</accession>
<dbReference type="InterPro" id="IPR012347">
    <property type="entry name" value="Ferritin-like"/>
</dbReference>
<evidence type="ECO:0000256" key="2">
    <source>
        <dbReference type="SAM" id="Phobius"/>
    </source>
</evidence>
<evidence type="ECO:0000313" key="4">
    <source>
        <dbReference type="EMBL" id="TXF98369.1"/>
    </source>
</evidence>
<dbReference type="Proteomes" id="UP000321413">
    <property type="component" value="Unassembled WGS sequence"/>
</dbReference>
<feature type="transmembrane region" description="Helical" evidence="2">
    <location>
        <begin position="78"/>
        <end position="95"/>
    </location>
</feature>
<dbReference type="RefSeq" id="WP_147935910.1">
    <property type="nucleotide sequence ID" value="NZ_VPFD01000018.1"/>
</dbReference>
<dbReference type="AlphaFoldDB" id="A0A5C7G3I3"/>
<feature type="transmembrane region" description="Helical" evidence="2">
    <location>
        <begin position="17"/>
        <end position="37"/>
    </location>
</feature>
<keyword evidence="2" id="KW-1133">Transmembrane helix</keyword>
<evidence type="ECO:0000313" key="5">
    <source>
        <dbReference type="Proteomes" id="UP000321413"/>
    </source>
</evidence>
<proteinExistence type="predicted"/>
<reference evidence="4 5" key="1">
    <citation type="submission" date="2019-08" db="EMBL/GenBank/DDBJ databases">
        <title>Massilia golmudensis sp. nov., isolated from sand in the Qinghai-Tibetan Plateau.</title>
        <authorList>
            <person name="Zhang B."/>
        </authorList>
    </citation>
    <scope>NUCLEOTIDE SEQUENCE [LARGE SCALE GENOMIC DNA]</scope>
    <source>
        <strain evidence="4 5">GEM5</strain>
    </source>
</reference>
<dbReference type="InterPro" id="IPR005183">
    <property type="entry name" value="DUF305_CopM-like"/>
</dbReference>
<dbReference type="Pfam" id="PF03713">
    <property type="entry name" value="DUF305"/>
    <property type="match status" value="1"/>
</dbReference>
<evidence type="ECO:0000256" key="1">
    <source>
        <dbReference type="SAM" id="MobiDB-lite"/>
    </source>
</evidence>
<comment type="caution">
    <text evidence="4">The sequence shown here is derived from an EMBL/GenBank/DDBJ whole genome shotgun (WGS) entry which is preliminary data.</text>
</comment>
<protein>
    <submittedName>
        <fullName evidence="4">DUF305 domain-containing protein</fullName>
    </submittedName>
</protein>